<name>A0A5C6CIC7_9BACT</name>
<evidence type="ECO:0000313" key="1">
    <source>
        <dbReference type="EMBL" id="TWU22956.1"/>
    </source>
</evidence>
<protein>
    <submittedName>
        <fullName evidence="1">Uncharacterized protein</fullName>
    </submittedName>
</protein>
<proteinExistence type="predicted"/>
<keyword evidence="2" id="KW-1185">Reference proteome</keyword>
<sequence length="63" mass="6610">MGGIVLKPNVNANAPFVAVPEESDADTNVRNFGCFPDNLQGLADSIAQGKTTPAAMEPTGTYW</sequence>
<dbReference type="Proteomes" id="UP000316304">
    <property type="component" value="Unassembled WGS sequence"/>
</dbReference>
<reference evidence="1 2" key="1">
    <citation type="submission" date="2019-02" db="EMBL/GenBank/DDBJ databases">
        <title>Deep-cultivation of Planctomycetes and their phenomic and genomic characterization uncovers novel biology.</title>
        <authorList>
            <person name="Wiegand S."/>
            <person name="Jogler M."/>
            <person name="Boedeker C."/>
            <person name="Pinto D."/>
            <person name="Vollmers J."/>
            <person name="Rivas-Marin E."/>
            <person name="Kohn T."/>
            <person name="Peeters S.H."/>
            <person name="Heuer A."/>
            <person name="Rast P."/>
            <person name="Oberbeckmann S."/>
            <person name="Bunk B."/>
            <person name="Jeske O."/>
            <person name="Meyerdierks A."/>
            <person name="Storesund J.E."/>
            <person name="Kallscheuer N."/>
            <person name="Luecker S."/>
            <person name="Lage O.M."/>
            <person name="Pohl T."/>
            <person name="Merkel B.J."/>
            <person name="Hornburger P."/>
            <person name="Mueller R.-W."/>
            <person name="Bruemmer F."/>
            <person name="Labrenz M."/>
            <person name="Spormann A.M."/>
            <person name="Op Den Camp H."/>
            <person name="Overmann J."/>
            <person name="Amann R."/>
            <person name="Jetten M.S.M."/>
            <person name="Mascher T."/>
            <person name="Medema M.H."/>
            <person name="Devos D.P."/>
            <person name="Kaster A.-K."/>
            <person name="Ovreas L."/>
            <person name="Rohde M."/>
            <person name="Galperin M.Y."/>
            <person name="Jogler C."/>
        </authorList>
    </citation>
    <scope>NUCLEOTIDE SEQUENCE [LARGE SCALE GENOMIC DNA]</scope>
    <source>
        <strain evidence="1 2">Pla52o</strain>
    </source>
</reference>
<organism evidence="1 2">
    <name type="scientific">Novipirellula galeiformis</name>
    <dbReference type="NCBI Taxonomy" id="2528004"/>
    <lineage>
        <taxon>Bacteria</taxon>
        <taxon>Pseudomonadati</taxon>
        <taxon>Planctomycetota</taxon>
        <taxon>Planctomycetia</taxon>
        <taxon>Pirellulales</taxon>
        <taxon>Pirellulaceae</taxon>
        <taxon>Novipirellula</taxon>
    </lineage>
</organism>
<comment type="caution">
    <text evidence="1">The sequence shown here is derived from an EMBL/GenBank/DDBJ whole genome shotgun (WGS) entry which is preliminary data.</text>
</comment>
<evidence type="ECO:0000313" key="2">
    <source>
        <dbReference type="Proteomes" id="UP000316304"/>
    </source>
</evidence>
<dbReference type="AlphaFoldDB" id="A0A5C6CIC7"/>
<dbReference type="EMBL" id="SJPT01000004">
    <property type="protein sequence ID" value="TWU22956.1"/>
    <property type="molecule type" value="Genomic_DNA"/>
</dbReference>
<gene>
    <name evidence="1" type="ORF">Pla52o_24890</name>
</gene>
<accession>A0A5C6CIC7</accession>